<dbReference type="AlphaFoldDB" id="A0AAN9MCF7"/>
<dbReference type="EMBL" id="JAYMYR010000007">
    <property type="protein sequence ID" value="KAK7352275.1"/>
    <property type="molecule type" value="Genomic_DNA"/>
</dbReference>
<dbReference type="Proteomes" id="UP001374584">
    <property type="component" value="Unassembled WGS sequence"/>
</dbReference>
<evidence type="ECO:0000313" key="1">
    <source>
        <dbReference type="EMBL" id="KAK7352275.1"/>
    </source>
</evidence>
<evidence type="ECO:0000313" key="2">
    <source>
        <dbReference type="Proteomes" id="UP001374584"/>
    </source>
</evidence>
<proteinExistence type="predicted"/>
<protein>
    <submittedName>
        <fullName evidence="1">Uncharacterized protein</fullName>
    </submittedName>
</protein>
<organism evidence="1 2">
    <name type="scientific">Phaseolus coccineus</name>
    <name type="common">Scarlet runner bean</name>
    <name type="synonym">Phaseolus multiflorus</name>
    <dbReference type="NCBI Taxonomy" id="3886"/>
    <lineage>
        <taxon>Eukaryota</taxon>
        <taxon>Viridiplantae</taxon>
        <taxon>Streptophyta</taxon>
        <taxon>Embryophyta</taxon>
        <taxon>Tracheophyta</taxon>
        <taxon>Spermatophyta</taxon>
        <taxon>Magnoliopsida</taxon>
        <taxon>eudicotyledons</taxon>
        <taxon>Gunneridae</taxon>
        <taxon>Pentapetalae</taxon>
        <taxon>rosids</taxon>
        <taxon>fabids</taxon>
        <taxon>Fabales</taxon>
        <taxon>Fabaceae</taxon>
        <taxon>Papilionoideae</taxon>
        <taxon>50 kb inversion clade</taxon>
        <taxon>NPAAA clade</taxon>
        <taxon>indigoferoid/millettioid clade</taxon>
        <taxon>Phaseoleae</taxon>
        <taxon>Phaseolus</taxon>
    </lineage>
</organism>
<name>A0AAN9MCF7_PHACN</name>
<reference evidence="1 2" key="1">
    <citation type="submission" date="2024-01" db="EMBL/GenBank/DDBJ databases">
        <title>The genomes of 5 underutilized Papilionoideae crops provide insights into root nodulation and disease resistanc.</title>
        <authorList>
            <person name="Jiang F."/>
        </authorList>
    </citation>
    <scope>NUCLEOTIDE SEQUENCE [LARGE SCALE GENOMIC DNA]</scope>
    <source>
        <strain evidence="1">JINMINGXINNONG_FW02</strain>
        <tissue evidence="1">Leaves</tissue>
    </source>
</reference>
<accession>A0AAN9MCF7</accession>
<comment type="caution">
    <text evidence="1">The sequence shown here is derived from an EMBL/GenBank/DDBJ whole genome shotgun (WGS) entry which is preliminary data.</text>
</comment>
<keyword evidence="2" id="KW-1185">Reference proteome</keyword>
<sequence length="76" mass="8418">MMAVAQSHVPTCRVMSIQESYRYDDMEELGMDQTDASKKGNRTFQYTQSLGVFSAANDGSFSIFPSMTVHGRDAGE</sequence>
<gene>
    <name evidence="1" type="ORF">VNO80_17695</name>
</gene>